<sequence length="648" mass="72768">MTRSDPPINASWETKSIATTDDGCRLDSVNQDVRPRGRIRRSMTACNTCRKLKTRCDLDPRSHACRRCLSLSDEADYRERLDCELPETPERFQDNSSTWSDANTAIPSIEERLVALERGMGEMMHLMRQMINQSSNAGGSPSSQAMRSQSVDESTANDQGPPPTLQPVQFIQDLQVELCGERDHLSETDLGDVVSSGVIDAKLSLKLMELYVTASAEGEMLTGGSFFEYFSSWVPINHSQIQRSNGLLFNTVCLLASQHFPGMPAKTIHDISLQVQHGLTMTLWRRSPLTGDLLQALALLCLYPSSGHKEGLMDGWLLSGLATNHALMCFGFLKTPVHKSVHPLNEEILPQLRLWNITCLAHLHCALGYGRTVNVQQQHLDHCNRILDHPRATTEDRKIVAEIQLYRTTLRLRNNSHRLRLADDEYEEIERWKMEWAYLLTNDGQSTLEIGIWFCQLLLHRTAARIQQESDRLVPEICNNARLIITRSLRTRFAAAPGLLDHFHYMLGYAALTICDYNPSDALIDQVRVFLLNLAPSSEHIAYRVAYVVGEVQRRYSEIITDHASPGADILKNTLFALSRPSNIDMGPLLPAGTMESLVDGYGCFDQMMPSYVSPHQAFSAPAIFQHAAPITGGAMPMTLVPRMQHDF</sequence>
<evidence type="ECO:0000256" key="4">
    <source>
        <dbReference type="ARBA" id="ARBA00023015"/>
    </source>
</evidence>
<reference evidence="13" key="2">
    <citation type="journal article" date="2023" name="IMA Fungus">
        <title>Comparative genomic study of the Penicillium genus elucidates a diverse pangenome and 15 lateral gene transfer events.</title>
        <authorList>
            <person name="Petersen C."/>
            <person name="Sorensen T."/>
            <person name="Nielsen M.R."/>
            <person name="Sondergaard T.E."/>
            <person name="Sorensen J.L."/>
            <person name="Fitzpatrick D.A."/>
            <person name="Frisvad J.C."/>
            <person name="Nielsen K.L."/>
        </authorList>
    </citation>
    <scope>NUCLEOTIDE SEQUENCE</scope>
    <source>
        <strain evidence="13">IBT 21917</strain>
    </source>
</reference>
<dbReference type="AlphaFoldDB" id="A0A9W9HRT8"/>
<dbReference type="GO" id="GO:0005634">
    <property type="term" value="C:nucleus"/>
    <property type="evidence" value="ECO:0007669"/>
    <property type="project" value="UniProtKB-SubCell"/>
</dbReference>
<comment type="similarity">
    <text evidence="8">Belongs to the prtT family.</text>
</comment>
<name>A0A9W9HRT8_9EURO</name>
<evidence type="ECO:0000256" key="1">
    <source>
        <dbReference type="ARBA" id="ARBA00004123"/>
    </source>
</evidence>
<keyword evidence="4" id="KW-0805">Transcription regulation</keyword>
<dbReference type="PROSITE" id="PS50048">
    <property type="entry name" value="ZN2_CY6_FUNGAL_2"/>
    <property type="match status" value="1"/>
</dbReference>
<dbReference type="OrthoDB" id="2595934at2759"/>
<feature type="domain" description="Zn(2)-C6 fungal-type" evidence="12">
    <location>
        <begin position="45"/>
        <end position="85"/>
    </location>
</feature>
<dbReference type="InterPro" id="IPR001138">
    <property type="entry name" value="Zn2Cys6_DnaBD"/>
</dbReference>
<dbReference type="CDD" id="cd00067">
    <property type="entry name" value="GAL4"/>
    <property type="match status" value="1"/>
</dbReference>
<evidence type="ECO:0000256" key="9">
    <source>
        <dbReference type="ARBA" id="ARBA00041135"/>
    </source>
</evidence>
<dbReference type="Proteomes" id="UP001146351">
    <property type="component" value="Unassembled WGS sequence"/>
</dbReference>
<evidence type="ECO:0000256" key="7">
    <source>
        <dbReference type="ARBA" id="ARBA00023242"/>
    </source>
</evidence>
<evidence type="ECO:0000256" key="5">
    <source>
        <dbReference type="ARBA" id="ARBA00023125"/>
    </source>
</evidence>
<evidence type="ECO:0000256" key="8">
    <source>
        <dbReference type="ARBA" id="ARBA00038134"/>
    </source>
</evidence>
<gene>
    <name evidence="13" type="ORF">N7492_008028</name>
</gene>
<dbReference type="GO" id="GO:0000976">
    <property type="term" value="F:transcription cis-regulatory region binding"/>
    <property type="evidence" value="ECO:0007669"/>
    <property type="project" value="TreeGrafter"/>
</dbReference>
<dbReference type="GO" id="GO:0006508">
    <property type="term" value="P:proteolysis"/>
    <property type="evidence" value="ECO:0007669"/>
    <property type="project" value="UniProtKB-KW"/>
</dbReference>
<proteinExistence type="inferred from homology"/>
<comment type="caution">
    <text evidence="13">The sequence shown here is derived from an EMBL/GenBank/DDBJ whole genome shotgun (WGS) entry which is preliminary data.</text>
</comment>
<keyword evidence="13" id="KW-0645">Protease</keyword>
<evidence type="ECO:0000256" key="2">
    <source>
        <dbReference type="ARBA" id="ARBA00022723"/>
    </source>
</evidence>
<comment type="subcellular location">
    <subcellularLocation>
        <location evidence="1">Nucleus</location>
    </subcellularLocation>
</comment>
<feature type="region of interest" description="Disordered" evidence="11">
    <location>
        <begin position="133"/>
        <end position="166"/>
    </location>
</feature>
<evidence type="ECO:0000259" key="12">
    <source>
        <dbReference type="PROSITE" id="PS50048"/>
    </source>
</evidence>
<keyword evidence="5" id="KW-0238">DNA-binding</keyword>
<evidence type="ECO:0000256" key="3">
    <source>
        <dbReference type="ARBA" id="ARBA00022833"/>
    </source>
</evidence>
<dbReference type="PANTHER" id="PTHR31845">
    <property type="entry name" value="FINGER DOMAIN PROTEIN, PUTATIVE-RELATED"/>
    <property type="match status" value="1"/>
</dbReference>
<dbReference type="SUPFAM" id="SSF57701">
    <property type="entry name" value="Zn2/Cys6 DNA-binding domain"/>
    <property type="match status" value="1"/>
</dbReference>
<dbReference type="InterPro" id="IPR051089">
    <property type="entry name" value="prtT"/>
</dbReference>
<feature type="compositionally biased region" description="Polar residues" evidence="11">
    <location>
        <begin position="133"/>
        <end position="158"/>
    </location>
</feature>
<reference evidence="13" key="1">
    <citation type="submission" date="2022-11" db="EMBL/GenBank/DDBJ databases">
        <authorList>
            <person name="Petersen C."/>
        </authorList>
    </citation>
    <scope>NUCLEOTIDE SEQUENCE</scope>
    <source>
        <strain evidence="13">IBT 21917</strain>
    </source>
</reference>
<protein>
    <recommendedName>
        <fullName evidence="9">Transcriptional activator of proteases prtT</fullName>
    </recommendedName>
    <alternativeName>
        <fullName evidence="10">Zn(2)-C6 zinc finger-containing protein prtT</fullName>
    </alternativeName>
</protein>
<evidence type="ECO:0000313" key="13">
    <source>
        <dbReference type="EMBL" id="KAJ5155225.1"/>
    </source>
</evidence>
<keyword evidence="3" id="KW-0862">Zinc</keyword>
<organism evidence="13 14">
    <name type="scientific">Penicillium capsulatum</name>
    <dbReference type="NCBI Taxonomy" id="69766"/>
    <lineage>
        <taxon>Eukaryota</taxon>
        <taxon>Fungi</taxon>
        <taxon>Dikarya</taxon>
        <taxon>Ascomycota</taxon>
        <taxon>Pezizomycotina</taxon>
        <taxon>Eurotiomycetes</taxon>
        <taxon>Eurotiomycetidae</taxon>
        <taxon>Eurotiales</taxon>
        <taxon>Aspergillaceae</taxon>
        <taxon>Penicillium</taxon>
    </lineage>
</organism>
<dbReference type="Gene3D" id="4.10.240.10">
    <property type="entry name" value="Zn(2)-C6 fungal-type DNA-binding domain"/>
    <property type="match status" value="1"/>
</dbReference>
<evidence type="ECO:0000256" key="6">
    <source>
        <dbReference type="ARBA" id="ARBA00023163"/>
    </source>
</evidence>
<accession>A0A9W9HRT8</accession>
<dbReference type="GO" id="GO:0000981">
    <property type="term" value="F:DNA-binding transcription factor activity, RNA polymerase II-specific"/>
    <property type="evidence" value="ECO:0007669"/>
    <property type="project" value="InterPro"/>
</dbReference>
<dbReference type="PANTHER" id="PTHR31845:SF34">
    <property type="entry name" value="TRANSCRIPTIONAL ACTIVATOR OF PROTEASES PRTT"/>
    <property type="match status" value="1"/>
</dbReference>
<evidence type="ECO:0000256" key="11">
    <source>
        <dbReference type="SAM" id="MobiDB-lite"/>
    </source>
</evidence>
<evidence type="ECO:0000313" key="14">
    <source>
        <dbReference type="Proteomes" id="UP001146351"/>
    </source>
</evidence>
<dbReference type="GO" id="GO:0008270">
    <property type="term" value="F:zinc ion binding"/>
    <property type="evidence" value="ECO:0007669"/>
    <property type="project" value="InterPro"/>
</dbReference>
<keyword evidence="13" id="KW-0378">Hydrolase</keyword>
<dbReference type="GO" id="GO:0008233">
    <property type="term" value="F:peptidase activity"/>
    <property type="evidence" value="ECO:0007669"/>
    <property type="project" value="UniProtKB-KW"/>
</dbReference>
<keyword evidence="7" id="KW-0539">Nucleus</keyword>
<keyword evidence="6" id="KW-0804">Transcription</keyword>
<dbReference type="SMART" id="SM00066">
    <property type="entry name" value="GAL4"/>
    <property type="match status" value="1"/>
</dbReference>
<keyword evidence="2" id="KW-0479">Metal-binding</keyword>
<evidence type="ECO:0000256" key="10">
    <source>
        <dbReference type="ARBA" id="ARBA00042461"/>
    </source>
</evidence>
<keyword evidence="14" id="KW-1185">Reference proteome</keyword>
<dbReference type="EMBL" id="JAPQKO010000006">
    <property type="protein sequence ID" value="KAJ5155225.1"/>
    <property type="molecule type" value="Genomic_DNA"/>
</dbReference>
<dbReference type="InterPro" id="IPR036864">
    <property type="entry name" value="Zn2-C6_fun-type_DNA-bd_sf"/>
</dbReference>